<protein>
    <submittedName>
        <fullName evidence="2">Uncharacterized protein</fullName>
    </submittedName>
</protein>
<dbReference type="eggNOG" id="ENOG502SUJQ">
    <property type="taxonomic scope" value="Eukaryota"/>
</dbReference>
<organism evidence="3">
    <name type="scientific">Chaetomium thermophilum (strain DSM 1495 / CBS 144.50 / IMI 039719)</name>
    <name type="common">Thermochaetoides thermophila</name>
    <dbReference type="NCBI Taxonomy" id="759272"/>
    <lineage>
        <taxon>Eukaryota</taxon>
        <taxon>Fungi</taxon>
        <taxon>Dikarya</taxon>
        <taxon>Ascomycota</taxon>
        <taxon>Pezizomycotina</taxon>
        <taxon>Sordariomycetes</taxon>
        <taxon>Sordariomycetidae</taxon>
        <taxon>Sordariales</taxon>
        <taxon>Chaetomiaceae</taxon>
        <taxon>Thermochaetoides</taxon>
    </lineage>
</organism>
<dbReference type="OrthoDB" id="5359669at2759"/>
<evidence type="ECO:0000313" key="3">
    <source>
        <dbReference type="Proteomes" id="UP000008066"/>
    </source>
</evidence>
<dbReference type="KEGG" id="cthr:CTHT_0007330"/>
<dbReference type="OMA" id="HEEASHN"/>
<keyword evidence="3" id="KW-1185">Reference proteome</keyword>
<feature type="compositionally biased region" description="Low complexity" evidence="1">
    <location>
        <begin position="116"/>
        <end position="125"/>
    </location>
</feature>
<gene>
    <name evidence="2" type="ORF">CTHT_0007330</name>
</gene>
<dbReference type="HOGENOM" id="CLU_047454_1_0_1"/>
<dbReference type="GeneID" id="18254771"/>
<feature type="region of interest" description="Disordered" evidence="1">
    <location>
        <begin position="116"/>
        <end position="164"/>
    </location>
</feature>
<dbReference type="Proteomes" id="UP000008066">
    <property type="component" value="Unassembled WGS sequence"/>
</dbReference>
<dbReference type="AlphaFoldDB" id="G0RYN6"/>
<feature type="compositionally biased region" description="Polar residues" evidence="1">
    <location>
        <begin position="134"/>
        <end position="164"/>
    </location>
</feature>
<dbReference type="EMBL" id="GL988032">
    <property type="protein sequence ID" value="EGS24022.1"/>
    <property type="molecule type" value="Genomic_DNA"/>
</dbReference>
<name>G0RYN6_CHATD</name>
<evidence type="ECO:0000256" key="1">
    <source>
        <dbReference type="SAM" id="MobiDB-lite"/>
    </source>
</evidence>
<proteinExistence type="predicted"/>
<accession>G0RYN6</accession>
<dbReference type="RefSeq" id="XP_006691264.1">
    <property type="nucleotide sequence ID" value="XM_006691201.1"/>
</dbReference>
<reference evidence="2 3" key="1">
    <citation type="journal article" date="2011" name="Cell">
        <title>Insight into structure and assembly of the nuclear pore complex by utilizing the genome of a eukaryotic thermophile.</title>
        <authorList>
            <person name="Amlacher S."/>
            <person name="Sarges P."/>
            <person name="Flemming D."/>
            <person name="van Noort V."/>
            <person name="Kunze R."/>
            <person name="Devos D.P."/>
            <person name="Arumugam M."/>
            <person name="Bork P."/>
            <person name="Hurt E."/>
        </authorList>
    </citation>
    <scope>NUCLEOTIDE SEQUENCE [LARGE SCALE GENOMIC DNA]</scope>
    <source>
        <strain evidence="3">DSM 1495 / CBS 144.50 / IMI 039719</strain>
    </source>
</reference>
<sequence>MASFGRVYVSSPILAMQPQAPHQVSFGGNPFFQAQPFSFSQSSSCGARLIRTSVLAGRKRTRDEAAINLDPPEKVVSNNADYVVGTSSRSATWAEERAVEQQGQKTEAALRAQQQLAQSRPSLRSCKSQRLDLSASNDSNGSQRSGSPSREISNPMTSSSDSLSQPIVDDFTIHLGIGWSRLSPSIQDAARGWARYIENHYPVTNAKLILQSRGLESYLVEANEGYFLFDESLRKGRLVSRTPEGALRNLKVSPPVFEGADVMNASPTAKIAHSNDTATTTNTSVDIDMN</sequence>
<evidence type="ECO:0000313" key="2">
    <source>
        <dbReference type="EMBL" id="EGS24022.1"/>
    </source>
</evidence>